<evidence type="ECO:0000256" key="5">
    <source>
        <dbReference type="HAMAP-Rule" id="MF_03012"/>
    </source>
</evidence>
<dbReference type="SMART" id="SM00088">
    <property type="entry name" value="PINT"/>
    <property type="match status" value="1"/>
</dbReference>
<evidence type="ECO:0000313" key="8">
    <source>
        <dbReference type="EMBL" id="TKX20347.1"/>
    </source>
</evidence>
<dbReference type="GO" id="GO:0001732">
    <property type="term" value="P:formation of cytoplasmic translation initiation complex"/>
    <property type="evidence" value="ECO:0007669"/>
    <property type="project" value="UniProtKB-UniRule"/>
</dbReference>
<dbReference type="GO" id="GO:0071541">
    <property type="term" value="C:eukaryotic translation initiation factor 3 complex, eIF3m"/>
    <property type="evidence" value="ECO:0007669"/>
    <property type="project" value="UniProtKB-UniRule"/>
</dbReference>
<accession>A0A4U7AZA2</accession>
<comment type="similarity">
    <text evidence="1">Belongs to the CSN7/EIF3M family. CSN7 subfamily.</text>
</comment>
<dbReference type="PROSITE" id="PS50250">
    <property type="entry name" value="PCI"/>
    <property type="match status" value="1"/>
</dbReference>
<comment type="similarity">
    <text evidence="5">Belongs to the eIF-3 subunit M family.</text>
</comment>
<evidence type="ECO:0000256" key="6">
    <source>
        <dbReference type="SAM" id="MobiDB-lite"/>
    </source>
</evidence>
<comment type="subcellular location">
    <subcellularLocation>
        <location evidence="5">Cytoplasm</location>
    </subcellularLocation>
</comment>
<dbReference type="GO" id="GO:0016282">
    <property type="term" value="C:eukaryotic 43S preinitiation complex"/>
    <property type="evidence" value="ECO:0007669"/>
    <property type="project" value="UniProtKB-UniRule"/>
</dbReference>
<evidence type="ECO:0000256" key="1">
    <source>
        <dbReference type="ARBA" id="ARBA00008482"/>
    </source>
</evidence>
<keyword evidence="3 5" id="KW-0396">Initiation factor</keyword>
<evidence type="ECO:0000256" key="2">
    <source>
        <dbReference type="ARBA" id="ARBA00022490"/>
    </source>
</evidence>
<dbReference type="EMBL" id="PTQR01000091">
    <property type="protein sequence ID" value="TKX20347.1"/>
    <property type="molecule type" value="Genomic_DNA"/>
</dbReference>
<evidence type="ECO:0000259" key="7">
    <source>
        <dbReference type="PROSITE" id="PS50250"/>
    </source>
</evidence>
<dbReference type="InterPro" id="IPR000717">
    <property type="entry name" value="PCI_dom"/>
</dbReference>
<feature type="region of interest" description="Disordered" evidence="6">
    <location>
        <begin position="402"/>
        <end position="444"/>
    </location>
</feature>
<dbReference type="GO" id="GO:0033290">
    <property type="term" value="C:eukaryotic 48S preinitiation complex"/>
    <property type="evidence" value="ECO:0007669"/>
    <property type="project" value="UniProtKB-UniRule"/>
</dbReference>
<dbReference type="GO" id="GO:0003743">
    <property type="term" value="F:translation initiation factor activity"/>
    <property type="evidence" value="ECO:0007669"/>
    <property type="project" value="UniProtKB-UniRule"/>
</dbReference>
<reference evidence="8 9" key="1">
    <citation type="submission" date="2018-02" db="EMBL/GenBank/DDBJ databases">
        <title>Draft genome sequences of Elsinoe sp., causing black scab on jojoba.</title>
        <authorList>
            <person name="Stodart B."/>
            <person name="Jeffress S."/>
            <person name="Ash G."/>
            <person name="Arun Chinnappa K."/>
        </authorList>
    </citation>
    <scope>NUCLEOTIDE SEQUENCE [LARGE SCALE GENOMIC DNA]</scope>
    <source>
        <strain evidence="8 9">Hillstone_2</strain>
    </source>
</reference>
<gene>
    <name evidence="8" type="ORF">C1H76_7501</name>
</gene>
<dbReference type="HAMAP" id="MF_03012">
    <property type="entry name" value="eIF3m"/>
    <property type="match status" value="1"/>
</dbReference>
<dbReference type="InterPro" id="IPR027528">
    <property type="entry name" value="eIF3m"/>
</dbReference>
<feature type="compositionally biased region" description="Basic and acidic residues" evidence="6">
    <location>
        <begin position="402"/>
        <end position="420"/>
    </location>
</feature>
<dbReference type="Pfam" id="PF18005">
    <property type="entry name" value="eIF3m_C_helix"/>
    <property type="match status" value="1"/>
</dbReference>
<dbReference type="InterPro" id="IPR040750">
    <property type="entry name" value="eIF3m_C_helix"/>
</dbReference>
<dbReference type="PANTHER" id="PTHR15350">
    <property type="entry name" value="COP9 SIGNALOSOME COMPLEX SUBUNIT 7/DENDRITIC CELL PROTEIN GA17"/>
    <property type="match status" value="1"/>
</dbReference>
<name>A0A4U7AZA2_9PEZI</name>
<evidence type="ECO:0000256" key="4">
    <source>
        <dbReference type="ARBA" id="ARBA00022917"/>
    </source>
</evidence>
<protein>
    <recommendedName>
        <fullName evidence="5">Eukaryotic translation initiation factor 3 subunit M</fullName>
        <shortName evidence="5">eIF3m</shortName>
    </recommendedName>
</protein>
<evidence type="ECO:0000256" key="3">
    <source>
        <dbReference type="ARBA" id="ARBA00022540"/>
    </source>
</evidence>
<organism evidence="8 9">
    <name type="scientific">Elsinoe australis</name>
    <dbReference type="NCBI Taxonomy" id="40998"/>
    <lineage>
        <taxon>Eukaryota</taxon>
        <taxon>Fungi</taxon>
        <taxon>Dikarya</taxon>
        <taxon>Ascomycota</taxon>
        <taxon>Pezizomycotina</taxon>
        <taxon>Dothideomycetes</taxon>
        <taxon>Dothideomycetidae</taxon>
        <taxon>Myriangiales</taxon>
        <taxon>Elsinoaceae</taxon>
        <taxon>Elsinoe</taxon>
    </lineage>
</organism>
<keyword evidence="4 5" id="KW-0648">Protein biosynthesis</keyword>
<feature type="compositionally biased region" description="Basic and acidic residues" evidence="6">
    <location>
        <begin position="428"/>
        <end position="437"/>
    </location>
</feature>
<sequence length="444" mass="49691">MPAPTNTLIVEGSFEELADELATYLDGLASAQEQSTSVQSEIQPLLQDEGKREDVLKKIVTASSVLSSAPEREFIAAYNQLVHLIRQAPKPDMFLPKLCSNLSNPVTSSPHNSLGLQLSILTTIFNTLPPTSESRYHIFLAILSVVRKSTQSFELLRPQLKTLDLWLQNWDIDQEDSRKLYLAISDVASDAGDDTQSYAYLLRALRTLQDAEEVSTPEAQKLSLKALSHALGNPTTYDFSDLTALDSIQALRKSDAEWFELLEIFSTETLEDYDEFVSSHTDFLNSSGLNRSVLETKMRLLTLSSLAASASQTRSLPYATIAKALKIPAEEVERSVIDVIRAGLVEGKLSQSTQTFLIHRATYRVFGEHQWREVAARLDLWKRSLENVLRVLGEQKREFIAEKEREAKGEGEPRGFERGGGRGGRGGYRGERRERVQQEAVEVE</sequence>
<feature type="domain" description="PCI" evidence="7">
    <location>
        <begin position="193"/>
        <end position="363"/>
    </location>
</feature>
<proteinExistence type="inferred from homology"/>
<dbReference type="InterPro" id="IPR045237">
    <property type="entry name" value="COPS7/eIF3m"/>
</dbReference>
<keyword evidence="2 5" id="KW-0963">Cytoplasm</keyword>
<dbReference type="Pfam" id="PF01399">
    <property type="entry name" value="PCI"/>
    <property type="match status" value="1"/>
</dbReference>
<comment type="subunit">
    <text evidence="5">Component of the eukaryotic translation initiation factor 3 (eIF-3) complex.</text>
</comment>
<comment type="function">
    <text evidence="5">Component of the eukaryotic translation initiation factor 3 (eIF-3) complex, which is involved in protein synthesis of a specialized repertoire of mRNAs and, together with other initiation factors, stimulates binding of mRNA and methionyl-tRNAi to the 40S ribosome. The eIF-3 complex specifically targets and initiates translation of a subset of mRNAs involved in cell proliferation.</text>
</comment>
<evidence type="ECO:0000313" key="9">
    <source>
        <dbReference type="Proteomes" id="UP000308133"/>
    </source>
</evidence>
<comment type="caution">
    <text evidence="8">The sequence shown here is derived from an EMBL/GenBank/DDBJ whole genome shotgun (WGS) entry which is preliminary data.</text>
</comment>
<dbReference type="PANTHER" id="PTHR15350:SF2">
    <property type="entry name" value="EUKARYOTIC TRANSLATION INITIATION FACTOR 3 SUBUNIT M"/>
    <property type="match status" value="1"/>
</dbReference>
<dbReference type="Proteomes" id="UP000308133">
    <property type="component" value="Unassembled WGS sequence"/>
</dbReference>
<dbReference type="AlphaFoldDB" id="A0A4U7AZA2"/>